<dbReference type="SMART" id="SM00387">
    <property type="entry name" value="HATPase_c"/>
    <property type="match status" value="1"/>
</dbReference>
<name>A0A917LYY6_9BACL</name>
<dbReference type="Gene3D" id="1.10.287.130">
    <property type="match status" value="1"/>
</dbReference>
<dbReference type="InterPro" id="IPR036097">
    <property type="entry name" value="HisK_dim/P_sf"/>
</dbReference>
<evidence type="ECO:0000313" key="17">
    <source>
        <dbReference type="Proteomes" id="UP000600247"/>
    </source>
</evidence>
<sequence>MKLVHQINIAFGVALVLVLSITAVLIHYVLLDHFIGTQKQDMRTMGSYLSANMKEENASTLSVSNATPINIQQLSPAYANIEAIISDDNGNIVPSGTVLEGTTTAANPLIAGMAAVSTPYVKVEGAVTSIKGEPVTGSGLKDLWSGADGRYLVEVSSLPQGKLTLLTPVSKIKEIEQALLIRLLLVFGVGGLLMLLFSLLITRKLIKPLMRLKEELQKVKGRQFSKVKLVKAGGEIGSVAQTVYDMAGELNRFNSAQKQFFQNASHELKSPLMSIAGYAEGIRDGVFEGDSVRKGLDIILSESGRLRNIVTEMTLLAKLDSEEDIYKASPVDLKELILETTERMNPQLVKKGIQLHASYEALEQISVTADRDKLLQALINVMSNAIRHAERNIYIQAVVEKGQIRLIVSDDGKGIPEELLPYLFHRFVKGKDGDSGLGLAIARAIVERCGGWITADNRREGGAQFSFGFPVSG</sequence>
<comment type="caution">
    <text evidence="16">The sequence shown here is derived from an EMBL/GenBank/DDBJ whole genome shotgun (WGS) entry which is preliminary data.</text>
</comment>
<accession>A0A917LYY6</accession>
<dbReference type="CDD" id="cd00075">
    <property type="entry name" value="HATPase"/>
    <property type="match status" value="1"/>
</dbReference>
<dbReference type="GO" id="GO:0005886">
    <property type="term" value="C:plasma membrane"/>
    <property type="evidence" value="ECO:0007669"/>
    <property type="project" value="UniProtKB-SubCell"/>
</dbReference>
<evidence type="ECO:0000256" key="11">
    <source>
        <dbReference type="ARBA" id="ARBA00022989"/>
    </source>
</evidence>
<keyword evidence="6" id="KW-0808">Transferase</keyword>
<dbReference type="CDD" id="cd00082">
    <property type="entry name" value="HisKA"/>
    <property type="match status" value="1"/>
</dbReference>
<dbReference type="InterPro" id="IPR004358">
    <property type="entry name" value="Sig_transdc_His_kin-like_C"/>
</dbReference>
<dbReference type="Gene3D" id="6.10.340.10">
    <property type="match status" value="1"/>
</dbReference>
<keyword evidence="13 14" id="KW-0472">Membrane</keyword>
<dbReference type="GO" id="GO:0005524">
    <property type="term" value="F:ATP binding"/>
    <property type="evidence" value="ECO:0007669"/>
    <property type="project" value="UniProtKB-KW"/>
</dbReference>
<dbReference type="AlphaFoldDB" id="A0A917LYY6"/>
<keyword evidence="8" id="KW-0547">Nucleotide-binding</keyword>
<feature type="domain" description="Histidine kinase" evidence="15">
    <location>
        <begin position="263"/>
        <end position="473"/>
    </location>
</feature>
<dbReference type="InterPro" id="IPR003661">
    <property type="entry name" value="HisK_dim/P_dom"/>
</dbReference>
<reference evidence="16 17" key="1">
    <citation type="journal article" date="2014" name="Int. J. Syst. Evol. Microbiol.">
        <title>Complete genome sequence of Corynebacterium casei LMG S-19264T (=DSM 44701T), isolated from a smear-ripened cheese.</title>
        <authorList>
            <consortium name="US DOE Joint Genome Institute (JGI-PGF)"/>
            <person name="Walter F."/>
            <person name="Albersmeier A."/>
            <person name="Kalinowski J."/>
            <person name="Ruckert C."/>
        </authorList>
    </citation>
    <scope>NUCLEOTIDE SEQUENCE [LARGE SCALE GENOMIC DNA]</scope>
    <source>
        <strain evidence="16 17">CGMCC 1.15286</strain>
    </source>
</reference>
<keyword evidence="10" id="KW-0067">ATP-binding</keyword>
<dbReference type="SUPFAM" id="SSF47384">
    <property type="entry name" value="Homodimeric domain of signal transducing histidine kinase"/>
    <property type="match status" value="1"/>
</dbReference>
<dbReference type="GO" id="GO:0000155">
    <property type="term" value="F:phosphorelay sensor kinase activity"/>
    <property type="evidence" value="ECO:0007669"/>
    <property type="project" value="InterPro"/>
</dbReference>
<feature type="transmembrane region" description="Helical" evidence="14">
    <location>
        <begin position="179"/>
        <end position="201"/>
    </location>
</feature>
<dbReference type="Gene3D" id="3.30.565.10">
    <property type="entry name" value="Histidine kinase-like ATPase, C-terminal domain"/>
    <property type="match status" value="1"/>
</dbReference>
<dbReference type="PRINTS" id="PR00344">
    <property type="entry name" value="BCTRLSENSOR"/>
</dbReference>
<keyword evidence="12" id="KW-0902">Two-component regulatory system</keyword>
<dbReference type="Pfam" id="PF02518">
    <property type="entry name" value="HATPase_c"/>
    <property type="match status" value="1"/>
</dbReference>
<dbReference type="InterPro" id="IPR005467">
    <property type="entry name" value="His_kinase_dom"/>
</dbReference>
<dbReference type="PANTHER" id="PTHR45528:SF1">
    <property type="entry name" value="SENSOR HISTIDINE KINASE CPXA"/>
    <property type="match status" value="1"/>
</dbReference>
<keyword evidence="17" id="KW-1185">Reference proteome</keyword>
<keyword evidence="5" id="KW-0597">Phosphoprotein</keyword>
<dbReference type="PANTHER" id="PTHR45528">
    <property type="entry name" value="SENSOR HISTIDINE KINASE CPXA"/>
    <property type="match status" value="1"/>
</dbReference>
<evidence type="ECO:0000256" key="7">
    <source>
        <dbReference type="ARBA" id="ARBA00022692"/>
    </source>
</evidence>
<dbReference type="InterPro" id="IPR050398">
    <property type="entry name" value="HssS/ArlS-like"/>
</dbReference>
<evidence type="ECO:0000256" key="2">
    <source>
        <dbReference type="ARBA" id="ARBA00004651"/>
    </source>
</evidence>
<evidence type="ECO:0000256" key="13">
    <source>
        <dbReference type="ARBA" id="ARBA00023136"/>
    </source>
</evidence>
<dbReference type="PROSITE" id="PS50109">
    <property type="entry name" value="HIS_KIN"/>
    <property type="match status" value="1"/>
</dbReference>
<evidence type="ECO:0000256" key="9">
    <source>
        <dbReference type="ARBA" id="ARBA00022777"/>
    </source>
</evidence>
<gene>
    <name evidence="16" type="ORF">GCM10010918_21810</name>
</gene>
<evidence type="ECO:0000313" key="16">
    <source>
        <dbReference type="EMBL" id="GGG66938.1"/>
    </source>
</evidence>
<dbReference type="InterPro" id="IPR036890">
    <property type="entry name" value="HATPase_C_sf"/>
</dbReference>
<dbReference type="InterPro" id="IPR003594">
    <property type="entry name" value="HATPase_dom"/>
</dbReference>
<dbReference type="RefSeq" id="WP_188889085.1">
    <property type="nucleotide sequence ID" value="NZ_BMHY01000003.1"/>
</dbReference>
<keyword evidence="4" id="KW-1003">Cell membrane</keyword>
<feature type="transmembrane region" description="Helical" evidence="14">
    <location>
        <begin position="7"/>
        <end position="30"/>
    </location>
</feature>
<protein>
    <recommendedName>
        <fullName evidence="3">histidine kinase</fullName>
        <ecNumber evidence="3">2.7.13.3</ecNumber>
    </recommendedName>
</protein>
<dbReference type="Pfam" id="PF00512">
    <property type="entry name" value="HisKA"/>
    <property type="match status" value="1"/>
</dbReference>
<evidence type="ECO:0000256" key="1">
    <source>
        <dbReference type="ARBA" id="ARBA00000085"/>
    </source>
</evidence>
<proteinExistence type="predicted"/>
<evidence type="ECO:0000256" key="14">
    <source>
        <dbReference type="SAM" id="Phobius"/>
    </source>
</evidence>
<dbReference type="SMART" id="SM00388">
    <property type="entry name" value="HisKA"/>
    <property type="match status" value="1"/>
</dbReference>
<evidence type="ECO:0000259" key="15">
    <source>
        <dbReference type="PROSITE" id="PS50109"/>
    </source>
</evidence>
<dbReference type="Proteomes" id="UP000600247">
    <property type="component" value="Unassembled WGS sequence"/>
</dbReference>
<organism evidence="16 17">
    <name type="scientific">Paenibacillus radicis</name>
    <name type="common">ex Gao et al. 2016</name>
    <dbReference type="NCBI Taxonomy" id="1737354"/>
    <lineage>
        <taxon>Bacteria</taxon>
        <taxon>Bacillati</taxon>
        <taxon>Bacillota</taxon>
        <taxon>Bacilli</taxon>
        <taxon>Bacillales</taxon>
        <taxon>Paenibacillaceae</taxon>
        <taxon>Paenibacillus</taxon>
    </lineage>
</organism>
<dbReference type="EMBL" id="BMHY01000003">
    <property type="protein sequence ID" value="GGG66938.1"/>
    <property type="molecule type" value="Genomic_DNA"/>
</dbReference>
<evidence type="ECO:0000256" key="3">
    <source>
        <dbReference type="ARBA" id="ARBA00012438"/>
    </source>
</evidence>
<dbReference type="EC" id="2.7.13.3" evidence="3"/>
<keyword evidence="7 14" id="KW-0812">Transmembrane</keyword>
<dbReference type="SUPFAM" id="SSF55874">
    <property type="entry name" value="ATPase domain of HSP90 chaperone/DNA topoisomerase II/histidine kinase"/>
    <property type="match status" value="1"/>
</dbReference>
<evidence type="ECO:0000256" key="10">
    <source>
        <dbReference type="ARBA" id="ARBA00022840"/>
    </source>
</evidence>
<evidence type="ECO:0000256" key="4">
    <source>
        <dbReference type="ARBA" id="ARBA00022475"/>
    </source>
</evidence>
<keyword evidence="11 14" id="KW-1133">Transmembrane helix</keyword>
<evidence type="ECO:0000256" key="5">
    <source>
        <dbReference type="ARBA" id="ARBA00022553"/>
    </source>
</evidence>
<evidence type="ECO:0000256" key="12">
    <source>
        <dbReference type="ARBA" id="ARBA00023012"/>
    </source>
</evidence>
<comment type="catalytic activity">
    <reaction evidence="1">
        <text>ATP + protein L-histidine = ADP + protein N-phospho-L-histidine.</text>
        <dbReference type="EC" id="2.7.13.3"/>
    </reaction>
</comment>
<keyword evidence="9" id="KW-0418">Kinase</keyword>
<comment type="subcellular location">
    <subcellularLocation>
        <location evidence="2">Cell membrane</location>
        <topology evidence="2">Multi-pass membrane protein</topology>
    </subcellularLocation>
</comment>
<evidence type="ECO:0000256" key="6">
    <source>
        <dbReference type="ARBA" id="ARBA00022679"/>
    </source>
</evidence>
<evidence type="ECO:0000256" key="8">
    <source>
        <dbReference type="ARBA" id="ARBA00022741"/>
    </source>
</evidence>